<dbReference type="GeneID" id="14887527"/>
<evidence type="ECO:0000313" key="2">
    <source>
        <dbReference type="Proteomes" id="UP000014680"/>
    </source>
</evidence>
<sequence>MSDPYLWADSDRIIKQKVTQKLNAPLPDFRWTERGEMINHKKGLDVMASTTDGKYVISRYKHNYNKATYISTTPEYTALGSQLDLEQARFVYNLLLCDKGRCAYDN</sequence>
<dbReference type="KEGG" id="eiv:EIN_335570"/>
<dbReference type="VEuPathDB" id="AmoebaDB:EIN_335570"/>
<dbReference type="Proteomes" id="UP000014680">
    <property type="component" value="Unassembled WGS sequence"/>
</dbReference>
<accession>L7FNK4</accession>
<dbReference type="RefSeq" id="XP_004255346.1">
    <property type="nucleotide sequence ID" value="XM_004255298.1"/>
</dbReference>
<keyword evidence="2" id="KW-1185">Reference proteome</keyword>
<dbReference type="EMBL" id="KB206750">
    <property type="protein sequence ID" value="ELP88575.1"/>
    <property type="molecule type" value="Genomic_DNA"/>
</dbReference>
<proteinExistence type="predicted"/>
<reference evidence="1 2" key="1">
    <citation type="submission" date="2012-10" db="EMBL/GenBank/DDBJ databases">
        <authorList>
            <person name="Zafar N."/>
            <person name="Inman J."/>
            <person name="Hall N."/>
            <person name="Lorenzi H."/>
            <person name="Caler E."/>
        </authorList>
    </citation>
    <scope>NUCLEOTIDE SEQUENCE [LARGE SCALE GENOMIC DNA]</scope>
    <source>
        <strain evidence="1 2">IP1</strain>
    </source>
</reference>
<dbReference type="AlphaFoldDB" id="L7FNK4"/>
<name>L7FNK4_ENTIV</name>
<evidence type="ECO:0000313" key="1">
    <source>
        <dbReference type="EMBL" id="ELP88575.1"/>
    </source>
</evidence>
<organism evidence="1 2">
    <name type="scientific">Entamoeba invadens IP1</name>
    <dbReference type="NCBI Taxonomy" id="370355"/>
    <lineage>
        <taxon>Eukaryota</taxon>
        <taxon>Amoebozoa</taxon>
        <taxon>Evosea</taxon>
        <taxon>Archamoebae</taxon>
        <taxon>Mastigamoebida</taxon>
        <taxon>Entamoebidae</taxon>
        <taxon>Entamoeba</taxon>
    </lineage>
</organism>
<protein>
    <submittedName>
        <fullName evidence="1">Uncharacterized protein</fullName>
    </submittedName>
</protein>
<gene>
    <name evidence="1" type="ORF">EIN_335570</name>
</gene>